<feature type="coiled-coil region" evidence="1">
    <location>
        <begin position="235"/>
        <end position="310"/>
    </location>
</feature>
<proteinExistence type="predicted"/>
<feature type="coiled-coil region" evidence="1">
    <location>
        <begin position="73"/>
        <end position="123"/>
    </location>
</feature>
<keyword evidence="1" id="KW-0175">Coiled coil</keyword>
<accession>A0A174J4X4</accession>
<dbReference type="Proteomes" id="UP000261257">
    <property type="component" value="Unassembled WGS sequence"/>
</dbReference>
<dbReference type="EMBL" id="QSSQ01000009">
    <property type="protein sequence ID" value="RGM04663.1"/>
    <property type="molecule type" value="Genomic_DNA"/>
</dbReference>
<reference evidence="4 6" key="2">
    <citation type="submission" date="2018-08" db="EMBL/GenBank/DDBJ databases">
        <title>A genome reference for cultivated species of the human gut microbiota.</title>
        <authorList>
            <person name="Zou Y."/>
            <person name="Xue W."/>
            <person name="Luo G."/>
        </authorList>
    </citation>
    <scope>NUCLEOTIDE SEQUENCE [LARGE SCALE GENOMIC DNA]</scope>
    <source>
        <strain evidence="4 6">TF05-11AC</strain>
    </source>
</reference>
<gene>
    <name evidence="4" type="ORF">DXC39_12560</name>
    <name evidence="3" type="ORF">ERS852407_04411</name>
</gene>
<dbReference type="RefSeq" id="WP_055658401.1">
    <property type="nucleotide sequence ID" value="NZ_CABIXC010000014.1"/>
</dbReference>
<evidence type="ECO:0000256" key="2">
    <source>
        <dbReference type="SAM" id="Phobius"/>
    </source>
</evidence>
<evidence type="ECO:0000313" key="5">
    <source>
        <dbReference type="Proteomes" id="UP000095651"/>
    </source>
</evidence>
<dbReference type="EMBL" id="CYZE01000014">
    <property type="protein sequence ID" value="CUO92210.1"/>
    <property type="molecule type" value="Genomic_DNA"/>
</dbReference>
<evidence type="ECO:0000256" key="1">
    <source>
        <dbReference type="SAM" id="Coils"/>
    </source>
</evidence>
<evidence type="ECO:0000313" key="6">
    <source>
        <dbReference type="Proteomes" id="UP000261257"/>
    </source>
</evidence>
<dbReference type="Proteomes" id="UP000095651">
    <property type="component" value="Unassembled WGS sequence"/>
</dbReference>
<feature type="coiled-coil region" evidence="1">
    <location>
        <begin position="22"/>
        <end position="49"/>
    </location>
</feature>
<evidence type="ECO:0008006" key="7">
    <source>
        <dbReference type="Google" id="ProtNLM"/>
    </source>
</evidence>
<sequence length="363" mass="42021">MAQPITDQVGFLSEACRAVQELSASKNSLDKIRLDEKRLEKELEAEKKAVTDAISLTVKKRMEEINGSYDKEIAKGQDRLKRVRSKREKAKSQGVKERIEEETKELRDDNRELKLQMKTAFQQDRVPRFCKSTWYYSLYFTRGFSEFLILLVTILICFLAVPWGIYMLLPQKSNYYLAGIYFVAVVVFGGLYILINNKTKVRHQETLKQGRKIRDLMRTNDKKIRVITSAIRRDRDEAVYDLEKYDDEIAQIEQDLADITSKKKEALNTFEKVTKTIISDEIAGGSREKIERLEAELRRASDEAKEAEVKVKEQTLFITDNYESYLGTEFMVPEKLDELADFIRLGKATTISEAEALYKSVKG</sequence>
<dbReference type="AlphaFoldDB" id="A0A174J4X4"/>
<keyword evidence="2" id="KW-0812">Transmembrane</keyword>
<name>A0A174J4X4_9FIRM</name>
<keyword evidence="2" id="KW-0472">Membrane</keyword>
<reference evidence="3 5" key="1">
    <citation type="submission" date="2015-09" db="EMBL/GenBank/DDBJ databases">
        <authorList>
            <consortium name="Pathogen Informatics"/>
        </authorList>
    </citation>
    <scope>NUCLEOTIDE SEQUENCE [LARGE SCALE GENOMIC DNA]</scope>
    <source>
        <strain evidence="3 5">2789STDY5608850</strain>
    </source>
</reference>
<evidence type="ECO:0000313" key="3">
    <source>
        <dbReference type="EMBL" id="CUO92210.1"/>
    </source>
</evidence>
<protein>
    <recommendedName>
        <fullName evidence="7">ATPase involved in DNA repair</fullName>
    </recommendedName>
</protein>
<keyword evidence="2" id="KW-1133">Transmembrane helix</keyword>
<organism evidence="3 5">
    <name type="scientific">Hungatella hathewayi</name>
    <dbReference type="NCBI Taxonomy" id="154046"/>
    <lineage>
        <taxon>Bacteria</taxon>
        <taxon>Bacillati</taxon>
        <taxon>Bacillota</taxon>
        <taxon>Clostridia</taxon>
        <taxon>Lachnospirales</taxon>
        <taxon>Lachnospiraceae</taxon>
        <taxon>Hungatella</taxon>
    </lineage>
</organism>
<feature type="transmembrane region" description="Helical" evidence="2">
    <location>
        <begin position="175"/>
        <end position="195"/>
    </location>
</feature>
<evidence type="ECO:0000313" key="4">
    <source>
        <dbReference type="EMBL" id="RGM04663.1"/>
    </source>
</evidence>
<feature type="transmembrane region" description="Helical" evidence="2">
    <location>
        <begin position="147"/>
        <end position="169"/>
    </location>
</feature>